<dbReference type="EMBL" id="VOAH01000011">
    <property type="protein sequence ID" value="TVP39867.1"/>
    <property type="molecule type" value="Genomic_DNA"/>
</dbReference>
<keyword evidence="2" id="KW-1185">Reference proteome</keyword>
<protein>
    <submittedName>
        <fullName evidence="1">Uncharacterized protein</fullName>
    </submittedName>
</protein>
<name>A0A557STC7_9ARCH</name>
<evidence type="ECO:0000313" key="2">
    <source>
        <dbReference type="Proteomes" id="UP000315289"/>
    </source>
</evidence>
<organism evidence="1 2">
    <name type="scientific">Candidatus Nitrosocosmicus arcticus</name>
    <dbReference type="NCBI Taxonomy" id="2035267"/>
    <lineage>
        <taxon>Archaea</taxon>
        <taxon>Nitrososphaerota</taxon>
        <taxon>Nitrososphaeria</taxon>
        <taxon>Nitrososphaerales</taxon>
        <taxon>Nitrososphaeraceae</taxon>
        <taxon>Candidatus Nitrosocosmicus</taxon>
    </lineage>
</organism>
<dbReference type="Proteomes" id="UP000315289">
    <property type="component" value="Unassembled WGS sequence"/>
</dbReference>
<sequence length="41" mass="4852">MINDISDRHTGFIQTLNDLNEDRNSFVEKTNNFKKCSQTYN</sequence>
<dbReference type="AlphaFoldDB" id="A0A557STC7"/>
<evidence type="ECO:0000313" key="1">
    <source>
        <dbReference type="EMBL" id="TVP39867.1"/>
    </source>
</evidence>
<accession>A0A557STC7</accession>
<reference evidence="1 2" key="1">
    <citation type="journal article" date="2019" name="Front. Microbiol.">
        <title>Ammonia Oxidation by the Arctic Terrestrial Thaumarchaeote Candidatus Nitrosocosmicus arcticus Is Stimulated by Increasing Temperatures.</title>
        <authorList>
            <person name="Alves R.J.E."/>
            <person name="Kerou M."/>
            <person name="Zappe A."/>
            <person name="Bittner R."/>
            <person name="Abby S.S."/>
            <person name="Schmidt H.A."/>
            <person name="Pfeifer K."/>
            <person name="Schleper C."/>
        </authorList>
    </citation>
    <scope>NUCLEOTIDE SEQUENCE [LARGE SCALE GENOMIC DNA]</scope>
    <source>
        <strain evidence="1 2">Kfb</strain>
    </source>
</reference>
<comment type="caution">
    <text evidence="1">The sequence shown here is derived from an EMBL/GenBank/DDBJ whole genome shotgun (WGS) entry which is preliminary data.</text>
</comment>
<gene>
    <name evidence="1" type="ORF">NARC_110079</name>
</gene>
<proteinExistence type="predicted"/>